<protein>
    <submittedName>
        <fullName evidence="1">ABC transporter B family member 29ic</fullName>
    </submittedName>
</protein>
<dbReference type="Gene3D" id="3.40.50.300">
    <property type="entry name" value="P-loop containing nucleotide triphosphate hydrolases"/>
    <property type="match status" value="1"/>
</dbReference>
<dbReference type="AlphaFoldDB" id="A0A2P2NLA8"/>
<reference evidence="1" key="1">
    <citation type="submission" date="2018-02" db="EMBL/GenBank/DDBJ databases">
        <title>Rhizophora mucronata_Transcriptome.</title>
        <authorList>
            <person name="Meera S.P."/>
            <person name="Sreeshan A."/>
            <person name="Augustine A."/>
        </authorList>
    </citation>
    <scope>NUCLEOTIDE SEQUENCE</scope>
    <source>
        <tissue evidence="1">Leaf</tissue>
    </source>
</reference>
<sequence>MGNHTMLVIAHRLETISIANRVLLLEDGKLKELTRSTIFDGYHKSLVPAGLVL</sequence>
<dbReference type="SUPFAM" id="SSF52540">
    <property type="entry name" value="P-loop containing nucleoside triphosphate hydrolases"/>
    <property type="match status" value="1"/>
</dbReference>
<evidence type="ECO:0000313" key="1">
    <source>
        <dbReference type="EMBL" id="MBX43256.1"/>
    </source>
</evidence>
<dbReference type="InterPro" id="IPR027417">
    <property type="entry name" value="P-loop_NTPase"/>
</dbReference>
<dbReference type="EMBL" id="GGEC01062772">
    <property type="protein sequence ID" value="MBX43256.1"/>
    <property type="molecule type" value="Transcribed_RNA"/>
</dbReference>
<organism evidence="1">
    <name type="scientific">Rhizophora mucronata</name>
    <name type="common">Asiatic mangrove</name>
    <dbReference type="NCBI Taxonomy" id="61149"/>
    <lineage>
        <taxon>Eukaryota</taxon>
        <taxon>Viridiplantae</taxon>
        <taxon>Streptophyta</taxon>
        <taxon>Embryophyta</taxon>
        <taxon>Tracheophyta</taxon>
        <taxon>Spermatophyta</taxon>
        <taxon>Magnoliopsida</taxon>
        <taxon>eudicotyledons</taxon>
        <taxon>Gunneridae</taxon>
        <taxon>Pentapetalae</taxon>
        <taxon>rosids</taxon>
        <taxon>fabids</taxon>
        <taxon>Malpighiales</taxon>
        <taxon>Rhizophoraceae</taxon>
        <taxon>Rhizophora</taxon>
    </lineage>
</organism>
<accession>A0A2P2NLA8</accession>
<name>A0A2P2NLA8_RHIMU</name>
<proteinExistence type="predicted"/>